<keyword evidence="4" id="KW-0063">Aspartyl esterase</keyword>
<dbReference type="InterPro" id="IPR018247">
    <property type="entry name" value="EF_Hand_1_Ca_BS"/>
</dbReference>
<comment type="caution">
    <text evidence="8">The sequence shown here is derived from an EMBL/GenBank/DDBJ whole genome shotgun (WGS) entry which is preliminary data.</text>
</comment>
<dbReference type="GO" id="GO:0042545">
    <property type="term" value="P:cell wall modification"/>
    <property type="evidence" value="ECO:0007669"/>
    <property type="project" value="InterPro"/>
</dbReference>
<dbReference type="SUPFAM" id="SSF51126">
    <property type="entry name" value="Pectin lyase-like"/>
    <property type="match status" value="2"/>
</dbReference>
<dbReference type="PANTHER" id="PTHR31339">
    <property type="entry name" value="PECTIN LYASE-RELATED"/>
    <property type="match status" value="1"/>
</dbReference>
<name>A0A5C5VBF5_9BACT</name>
<dbReference type="InterPro" id="IPR012334">
    <property type="entry name" value="Pectin_lyas_fold"/>
</dbReference>
<keyword evidence="9" id="KW-1185">Reference proteome</keyword>
<evidence type="ECO:0000256" key="2">
    <source>
        <dbReference type="ARBA" id="ARBA00016512"/>
    </source>
</evidence>
<dbReference type="Gene3D" id="2.160.20.10">
    <property type="entry name" value="Single-stranded right-handed beta-helix, Pectin lyase-like"/>
    <property type="match status" value="2"/>
</dbReference>
<organism evidence="8 9">
    <name type="scientific">Posidoniimonas corsicana</name>
    <dbReference type="NCBI Taxonomy" id="1938618"/>
    <lineage>
        <taxon>Bacteria</taxon>
        <taxon>Pseudomonadati</taxon>
        <taxon>Planctomycetota</taxon>
        <taxon>Planctomycetia</taxon>
        <taxon>Pirellulales</taxon>
        <taxon>Lacipirellulaceae</taxon>
        <taxon>Posidoniimonas</taxon>
    </lineage>
</organism>
<evidence type="ECO:0000256" key="6">
    <source>
        <dbReference type="PROSITE-ProRule" id="PRU10040"/>
    </source>
</evidence>
<evidence type="ECO:0000313" key="8">
    <source>
        <dbReference type="EMBL" id="TWT35956.1"/>
    </source>
</evidence>
<dbReference type="Proteomes" id="UP000316714">
    <property type="component" value="Unassembled WGS sequence"/>
</dbReference>
<dbReference type="PANTHER" id="PTHR31339:SF9">
    <property type="entry name" value="PLASMIN AND FIBRONECTIN-BINDING PROTEIN A"/>
    <property type="match status" value="1"/>
</dbReference>
<dbReference type="PROSITE" id="PS00018">
    <property type="entry name" value="EF_HAND_1"/>
    <property type="match status" value="1"/>
</dbReference>
<dbReference type="InterPro" id="IPR006626">
    <property type="entry name" value="PbH1"/>
</dbReference>
<keyword evidence="3 8" id="KW-0378">Hydrolase</keyword>
<comment type="similarity">
    <text evidence="1">Belongs to the glycosyl hydrolase 28 family.</text>
</comment>
<dbReference type="Pfam" id="PF00295">
    <property type="entry name" value="Glyco_hydro_28"/>
    <property type="match status" value="1"/>
</dbReference>
<evidence type="ECO:0000256" key="3">
    <source>
        <dbReference type="ARBA" id="ARBA00022801"/>
    </source>
</evidence>
<dbReference type="InterPro" id="IPR051801">
    <property type="entry name" value="GH28_Enzymes"/>
</dbReference>
<dbReference type="InterPro" id="IPR033131">
    <property type="entry name" value="Pectinesterase_Asp_AS"/>
</dbReference>
<sequence length="1005" mass="107835">MQANNESETQSTIAGPRRAMHRPWLLTLLLLHTCRPTDAVDLYVHPTGANGAYTSVQAAVNAAPPGSESNRTNIYIAPGVYNETSSSSGNLIINKPFLSFIGQGAAPSDVVIQNDVAGLTGATRLESSANDFLATKITFRSTRPDGGGVGLAVRNSADRSAFSSVRFEGYQDTLLAENRARQYYRDCYITGDTDFIFGSATAVFENSVVNSTAGGWVTAAETPANQAIGFVFLNSRLTAEGPPGAGDQSTYLGRPWHWPASEGGSRASVTFISTRMDSHIRSAGWDPWDGAGGNPVNPDPDGTTRYAEFNTMDAAGTPVGVGRGGVPLGRVGWADAMTEQQAAAYTLENIFNGPEFWNANPALQPQFIGPYTGQANFRAWDPLASLAALPFNLAGDFNDDGVVEASDYTVWRDNLGEDVTLPNETASPGVVDQADYDAWRANFGQSQSESSVSHAPEPTAAVTASLFLAAGAQRRRRCATAPRPRSGLVACVGLLVVGALSPAARADADDPWRQAEEIVARIKPPSFPNRVFPVTDFGARSGGTEDCTAAFARAIAACSEMGGGRVVVPAGEFLTGPIHLQSNVDFHVSDGAEIRFSDRIEDYLPPVLVRVGGIEIYNYSPLIYARGCKNVAITGKGKLNGNGRAWWEWAFQETREHFEMGERGVPVDKRVFATREHKIRPSFVCLFDCRNVLLEDFTISSGPNWTIHPVYCRNTTIRRVRVLTEGPNNDGIDPDSCVDVLIEDCMFDTGDDCVVLKSGYNQDGWRVGRPTENVVMRGCTSKRGHGGLVIGSEMSGGVRNVFMEDCQLDGTDHAVRIKSRADRGGVIEHVYVRNLKVRDMQRDVIIINTAYAADTSQLAADAAPMLRNMRFDNIHADGAPVGVVLYGMAKAPLRNLHFSNSSFACQRGVVAKHIESVNFYRVKVAAEQQPAYELQNARDVAITGVELANLSQVYLRVTGSRSGGVAIEAPSADDASAIVETTGDAPADAVAILPFPSPGASGGQP</sequence>
<feature type="domain" description="Pectinesterase catalytic" evidence="7">
    <location>
        <begin position="49"/>
        <end position="351"/>
    </location>
</feature>
<protein>
    <recommendedName>
        <fullName evidence="2">Probable pectate lyase C</fullName>
    </recommendedName>
</protein>
<dbReference type="InterPro" id="IPR011050">
    <property type="entry name" value="Pectin_lyase_fold/virulence"/>
</dbReference>
<dbReference type="RefSeq" id="WP_146562501.1">
    <property type="nucleotide sequence ID" value="NZ_SIHJ01000001.1"/>
</dbReference>
<dbReference type="GO" id="GO:0005975">
    <property type="term" value="P:carbohydrate metabolic process"/>
    <property type="evidence" value="ECO:0007669"/>
    <property type="project" value="InterPro"/>
</dbReference>
<gene>
    <name evidence="8" type="primary">pehX_2</name>
    <name evidence="8" type="ORF">KOR34_08530</name>
</gene>
<accession>A0A5C5VBF5</accession>
<evidence type="ECO:0000256" key="4">
    <source>
        <dbReference type="ARBA" id="ARBA00023085"/>
    </source>
</evidence>
<dbReference type="InterPro" id="IPR000743">
    <property type="entry name" value="Glyco_hydro_28"/>
</dbReference>
<evidence type="ECO:0000256" key="1">
    <source>
        <dbReference type="ARBA" id="ARBA00008834"/>
    </source>
</evidence>
<evidence type="ECO:0000313" key="9">
    <source>
        <dbReference type="Proteomes" id="UP000316714"/>
    </source>
</evidence>
<evidence type="ECO:0000256" key="5">
    <source>
        <dbReference type="ARBA" id="ARBA00023295"/>
    </source>
</evidence>
<dbReference type="GO" id="GO:0004650">
    <property type="term" value="F:polygalacturonase activity"/>
    <property type="evidence" value="ECO:0007669"/>
    <property type="project" value="InterPro"/>
</dbReference>
<dbReference type="PROSITE" id="PS00503">
    <property type="entry name" value="PECTINESTERASE_2"/>
    <property type="match status" value="1"/>
</dbReference>
<dbReference type="OrthoDB" id="9795222at2"/>
<evidence type="ECO:0000259" key="7">
    <source>
        <dbReference type="Pfam" id="PF01095"/>
    </source>
</evidence>
<dbReference type="SMART" id="SM00710">
    <property type="entry name" value="PbH1"/>
    <property type="match status" value="5"/>
</dbReference>
<dbReference type="GO" id="GO:0030599">
    <property type="term" value="F:pectinesterase activity"/>
    <property type="evidence" value="ECO:0007669"/>
    <property type="project" value="InterPro"/>
</dbReference>
<reference evidence="8 9" key="1">
    <citation type="submission" date="2019-02" db="EMBL/GenBank/DDBJ databases">
        <title>Deep-cultivation of Planctomycetes and their phenomic and genomic characterization uncovers novel biology.</title>
        <authorList>
            <person name="Wiegand S."/>
            <person name="Jogler M."/>
            <person name="Boedeker C."/>
            <person name="Pinto D."/>
            <person name="Vollmers J."/>
            <person name="Rivas-Marin E."/>
            <person name="Kohn T."/>
            <person name="Peeters S.H."/>
            <person name="Heuer A."/>
            <person name="Rast P."/>
            <person name="Oberbeckmann S."/>
            <person name="Bunk B."/>
            <person name="Jeske O."/>
            <person name="Meyerdierks A."/>
            <person name="Storesund J.E."/>
            <person name="Kallscheuer N."/>
            <person name="Luecker S."/>
            <person name="Lage O.M."/>
            <person name="Pohl T."/>
            <person name="Merkel B.J."/>
            <person name="Hornburger P."/>
            <person name="Mueller R.-W."/>
            <person name="Bruemmer F."/>
            <person name="Labrenz M."/>
            <person name="Spormann A.M."/>
            <person name="Op Den Camp H."/>
            <person name="Overmann J."/>
            <person name="Amann R."/>
            <person name="Jetten M.S.M."/>
            <person name="Mascher T."/>
            <person name="Medema M.H."/>
            <person name="Devos D.P."/>
            <person name="Kaster A.-K."/>
            <person name="Ovreas L."/>
            <person name="Rohde M."/>
            <person name="Galperin M.Y."/>
            <person name="Jogler C."/>
        </authorList>
    </citation>
    <scope>NUCLEOTIDE SEQUENCE [LARGE SCALE GENOMIC DNA]</scope>
    <source>
        <strain evidence="8 9">KOR34</strain>
    </source>
</reference>
<proteinExistence type="inferred from homology"/>
<feature type="active site" evidence="6">
    <location>
        <position position="194"/>
    </location>
</feature>
<dbReference type="EMBL" id="SIHJ01000001">
    <property type="protein sequence ID" value="TWT35956.1"/>
    <property type="molecule type" value="Genomic_DNA"/>
</dbReference>
<dbReference type="Pfam" id="PF01095">
    <property type="entry name" value="Pectinesterase"/>
    <property type="match status" value="1"/>
</dbReference>
<dbReference type="AlphaFoldDB" id="A0A5C5VBF5"/>
<dbReference type="InterPro" id="IPR000070">
    <property type="entry name" value="Pectinesterase_cat"/>
</dbReference>
<keyword evidence="5 8" id="KW-0326">Glycosidase</keyword>